<organism evidence="1 2">
    <name type="scientific">Cylicocyclus nassatus</name>
    <name type="common">Nematode worm</name>
    <dbReference type="NCBI Taxonomy" id="53992"/>
    <lineage>
        <taxon>Eukaryota</taxon>
        <taxon>Metazoa</taxon>
        <taxon>Ecdysozoa</taxon>
        <taxon>Nematoda</taxon>
        <taxon>Chromadorea</taxon>
        <taxon>Rhabditida</taxon>
        <taxon>Rhabditina</taxon>
        <taxon>Rhabditomorpha</taxon>
        <taxon>Strongyloidea</taxon>
        <taxon>Strongylidae</taxon>
        <taxon>Cylicocyclus</taxon>
    </lineage>
</organism>
<keyword evidence="2" id="KW-1185">Reference proteome</keyword>
<dbReference type="AlphaFoldDB" id="A0AA36HAF8"/>
<proteinExistence type="predicted"/>
<sequence length="202" mass="22127">MNFTHIAITKGMKSSDGEHVVLRTFKILRPFGVISSRVVLGERYLQNDKEQVIMSSGAIVNFAASAHKLKEAQQEKLHKPTIPGPIRKISAPFKALASELSTAHKKKNEDSILDTMAEKLDVAAEAIPTPIRKLSAPLKTLASQMSTSDHNNNGEENGLVDTVAQKLDEAKDTVVEKAKEAKEFVTKEAKIVNDKLEQITGD</sequence>
<gene>
    <name evidence="1" type="ORF">CYNAS_LOCUS19133</name>
</gene>
<name>A0AA36HAF8_CYLNA</name>
<accession>A0AA36HAF8</accession>
<evidence type="ECO:0000313" key="1">
    <source>
        <dbReference type="EMBL" id="CAJ0607150.1"/>
    </source>
</evidence>
<evidence type="ECO:0000313" key="2">
    <source>
        <dbReference type="Proteomes" id="UP001176961"/>
    </source>
</evidence>
<comment type="caution">
    <text evidence="1">The sequence shown here is derived from an EMBL/GenBank/DDBJ whole genome shotgun (WGS) entry which is preliminary data.</text>
</comment>
<dbReference type="EMBL" id="CATQJL010000316">
    <property type="protein sequence ID" value="CAJ0607150.1"/>
    <property type="molecule type" value="Genomic_DNA"/>
</dbReference>
<reference evidence="1" key="1">
    <citation type="submission" date="2023-07" db="EMBL/GenBank/DDBJ databases">
        <authorList>
            <consortium name="CYATHOMIX"/>
        </authorList>
    </citation>
    <scope>NUCLEOTIDE SEQUENCE</scope>
    <source>
        <strain evidence="1">N/A</strain>
    </source>
</reference>
<dbReference type="Proteomes" id="UP001176961">
    <property type="component" value="Unassembled WGS sequence"/>
</dbReference>
<protein>
    <submittedName>
        <fullName evidence="1">Uncharacterized protein</fullName>
    </submittedName>
</protein>